<evidence type="ECO:0000259" key="2">
    <source>
        <dbReference type="Pfam" id="PF02720"/>
    </source>
</evidence>
<name>A0ABP8NW83_9NOCA</name>
<feature type="region of interest" description="Disordered" evidence="1">
    <location>
        <begin position="637"/>
        <end position="658"/>
    </location>
</feature>
<accession>A0ABP8NW83</accession>
<sequence length="677" mass="72686">MAEVAAQRVIGLGLDLRWRLHATSTEFATGEIDQIRAQAISDVLANVSEDRVATIENLLLDGSMHLNTSRLRAKARRLIARHDPEGAKRRRERADDDRDVRFRANDDGTCAIEGTLPGPGGQVVAMRLRRMCFEVCGRDPRTFAQRRADALIALAAGAGHLECRCGRRDCPATGPRPDPAATAMNSTDRGGAPGPDTGDTASGTAEPNPDTGSDPPPTTATMDEERRSPAPAIVPSTDSNGATNAAGKAAPNPVAEPGPSQTTATTAAEPGGPAPALATLPPATIHVRVNVTTLLGLDDLPGYLAGHGWIDADLAREIAGDGTWRKVLTLTEADREAVLDALCGHTGPGVAPPRRRSTRPTSAASRTAVPEPEPDPARAWLAGRRVDVLPHGAIVGIGRALRAAGITPAAIHERSRAHREQLTYRPSTRLAEIVRARDGICRFPGCSARAITCDIDHTIPFDHAQPERGGLTVEQNLACPVPQTPPPEDTRPLEGPPVRRRQARMDHPHRGTRRHRTRRRIQRHLPGSGGGARCHTRPDPHRPSDPGATFRPPPGPRHRSRPAVRRRRPHPADRGDRLLDADHRRGRERFLLATGYRRPRQAGRTGTLLIARLSGTISVDGPSVPELHFAATCLVPSGGRQRRSGATGDPRTTQRVPDPTTVYAYEAARVEPRSSGS</sequence>
<gene>
    <name evidence="3" type="ORF">GCM10023094_04870</name>
</gene>
<dbReference type="InterPro" id="IPR003870">
    <property type="entry name" value="DUF222"/>
</dbReference>
<dbReference type="Proteomes" id="UP001501183">
    <property type="component" value="Unassembled WGS sequence"/>
</dbReference>
<evidence type="ECO:0000313" key="4">
    <source>
        <dbReference type="Proteomes" id="UP001501183"/>
    </source>
</evidence>
<evidence type="ECO:0000256" key="1">
    <source>
        <dbReference type="SAM" id="MobiDB-lite"/>
    </source>
</evidence>
<feature type="compositionally biased region" description="Basic residues" evidence="1">
    <location>
        <begin position="510"/>
        <end position="523"/>
    </location>
</feature>
<comment type="caution">
    <text evidence="3">The sequence shown here is derived from an EMBL/GenBank/DDBJ whole genome shotgun (WGS) entry which is preliminary data.</text>
</comment>
<dbReference type="Pfam" id="PF02720">
    <property type="entry name" value="DUF222"/>
    <property type="match status" value="1"/>
</dbReference>
<feature type="compositionally biased region" description="Low complexity" evidence="1">
    <location>
        <begin position="359"/>
        <end position="368"/>
    </location>
</feature>
<dbReference type="InterPro" id="IPR003615">
    <property type="entry name" value="HNH_nuc"/>
</dbReference>
<reference evidence="4" key="1">
    <citation type="journal article" date="2019" name="Int. J. Syst. Evol. Microbiol.">
        <title>The Global Catalogue of Microorganisms (GCM) 10K type strain sequencing project: providing services to taxonomists for standard genome sequencing and annotation.</title>
        <authorList>
            <consortium name="The Broad Institute Genomics Platform"/>
            <consortium name="The Broad Institute Genome Sequencing Center for Infectious Disease"/>
            <person name="Wu L."/>
            <person name="Ma J."/>
        </authorList>
    </citation>
    <scope>NUCLEOTIDE SEQUENCE [LARGE SCALE GENOMIC DNA]</scope>
    <source>
        <strain evidence="4">JCM 32206</strain>
    </source>
</reference>
<feature type="region of interest" description="Disordered" evidence="1">
    <location>
        <begin position="345"/>
        <end position="375"/>
    </location>
</feature>
<organism evidence="3 4">
    <name type="scientific">Rhodococcus olei</name>
    <dbReference type="NCBI Taxonomy" id="2161675"/>
    <lineage>
        <taxon>Bacteria</taxon>
        <taxon>Bacillati</taxon>
        <taxon>Actinomycetota</taxon>
        <taxon>Actinomycetes</taxon>
        <taxon>Mycobacteriales</taxon>
        <taxon>Nocardiaceae</taxon>
        <taxon>Rhodococcus</taxon>
    </lineage>
</organism>
<protein>
    <recommendedName>
        <fullName evidence="2">DUF222 domain-containing protein</fullName>
    </recommendedName>
</protein>
<feature type="region of interest" description="Disordered" evidence="1">
    <location>
        <begin position="172"/>
        <end position="274"/>
    </location>
</feature>
<feature type="region of interest" description="Disordered" evidence="1">
    <location>
        <begin position="477"/>
        <end position="582"/>
    </location>
</feature>
<feature type="compositionally biased region" description="Basic and acidic residues" evidence="1">
    <location>
        <begin position="570"/>
        <end position="582"/>
    </location>
</feature>
<dbReference type="EMBL" id="BAABFB010000017">
    <property type="protein sequence ID" value="GAA4472600.1"/>
    <property type="molecule type" value="Genomic_DNA"/>
</dbReference>
<dbReference type="CDD" id="cd00085">
    <property type="entry name" value="HNHc"/>
    <property type="match status" value="1"/>
</dbReference>
<feature type="compositionally biased region" description="Basic residues" evidence="1">
    <location>
        <begin position="556"/>
        <end position="569"/>
    </location>
</feature>
<proteinExistence type="predicted"/>
<feature type="compositionally biased region" description="Low complexity" evidence="1">
    <location>
        <begin position="262"/>
        <end position="274"/>
    </location>
</feature>
<feature type="domain" description="DUF222" evidence="2">
    <location>
        <begin position="4"/>
        <end position="175"/>
    </location>
</feature>
<evidence type="ECO:0000313" key="3">
    <source>
        <dbReference type="EMBL" id="GAA4472600.1"/>
    </source>
</evidence>
<keyword evidence="4" id="KW-1185">Reference proteome</keyword>